<reference evidence="3" key="1">
    <citation type="submission" date="2025-08" db="UniProtKB">
        <authorList>
            <consortium name="Ensembl"/>
        </authorList>
    </citation>
    <scope>IDENTIFICATION</scope>
</reference>
<evidence type="ECO:0000313" key="4">
    <source>
        <dbReference type="Proteomes" id="UP000261660"/>
    </source>
</evidence>
<dbReference type="PANTHER" id="PTHR47219:SF4">
    <property type="entry name" value="TBC1 DOMAIN FAMILY MEMBER 10A"/>
    <property type="match status" value="1"/>
</dbReference>
<proteinExistence type="predicted"/>
<dbReference type="SMART" id="SM00164">
    <property type="entry name" value="TBC"/>
    <property type="match status" value="1"/>
</dbReference>
<dbReference type="PROSITE" id="PS50086">
    <property type="entry name" value="TBC_RABGAP"/>
    <property type="match status" value="1"/>
</dbReference>
<feature type="domain" description="Rab-GAP TBC" evidence="2">
    <location>
        <begin position="48"/>
        <end position="218"/>
    </location>
</feature>
<reference evidence="3" key="2">
    <citation type="submission" date="2025-09" db="UniProtKB">
        <authorList>
            <consortium name="Ensembl"/>
        </authorList>
    </citation>
    <scope>IDENTIFICATION</scope>
</reference>
<dbReference type="Gene3D" id="1.10.8.270">
    <property type="entry name" value="putative rabgap domain of human tbc1 domain family member 14 like domains"/>
    <property type="match status" value="1"/>
</dbReference>
<keyword evidence="1" id="KW-0343">GTPase activation</keyword>
<evidence type="ECO:0000259" key="2">
    <source>
        <dbReference type="PROSITE" id="PS50086"/>
    </source>
</evidence>
<sequence>MRGSTENAEGIPHEVLRQRESKWLEMLNSWDKWMAKKHKKVKERCQKGIPPSLRGRGLELDDQPGDPKWIDIIERDLHRQFPFHEMFAARGGHGQQDLFRVLKAYTLHRPEEGYCQAQAPIAAVLLMHMPAEDAFWVLVQICEKYLPGYYSTGLEAIQLDGEILYALLRRVSPVAHRHLKKHKLEPILYMTEWFMCAFSRTLPWASVLRVWDMFLCEGVKIVFKVGLVLLKCMLGSQEKLKTAQGLYETMELLRAVKLQYMQEGFLVQEVQYKSIMAVLHFIVLPQHLLHAQLSSS</sequence>
<dbReference type="InterPro" id="IPR050302">
    <property type="entry name" value="Rab_GAP_TBC_domain"/>
</dbReference>
<accession>A0A3Q3N4F1</accession>
<evidence type="ECO:0000313" key="3">
    <source>
        <dbReference type="Ensembl" id="ENSLBEP00000028715.1"/>
    </source>
</evidence>
<dbReference type="Gene3D" id="1.10.10.750">
    <property type="entry name" value="Ypt/Rab-GAP domain of gyp1p, domain 1"/>
    <property type="match status" value="1"/>
</dbReference>
<dbReference type="SUPFAM" id="SSF47923">
    <property type="entry name" value="Ypt/Rab-GAP domain of gyp1p"/>
    <property type="match status" value="2"/>
</dbReference>
<dbReference type="GO" id="GO:0005096">
    <property type="term" value="F:GTPase activator activity"/>
    <property type="evidence" value="ECO:0007669"/>
    <property type="project" value="UniProtKB-KW"/>
</dbReference>
<name>A0A3Q3N4F1_9LABR</name>
<organism evidence="3 4">
    <name type="scientific">Labrus bergylta</name>
    <name type="common">ballan wrasse</name>
    <dbReference type="NCBI Taxonomy" id="56723"/>
    <lineage>
        <taxon>Eukaryota</taxon>
        <taxon>Metazoa</taxon>
        <taxon>Chordata</taxon>
        <taxon>Craniata</taxon>
        <taxon>Vertebrata</taxon>
        <taxon>Euteleostomi</taxon>
        <taxon>Actinopterygii</taxon>
        <taxon>Neopterygii</taxon>
        <taxon>Teleostei</taxon>
        <taxon>Neoteleostei</taxon>
        <taxon>Acanthomorphata</taxon>
        <taxon>Eupercaria</taxon>
        <taxon>Labriformes</taxon>
        <taxon>Labridae</taxon>
        <taxon>Labrus</taxon>
    </lineage>
</organism>
<dbReference type="AlphaFoldDB" id="A0A3Q3N4F1"/>
<dbReference type="Gene3D" id="1.10.472.80">
    <property type="entry name" value="Ypt/Rab-GAP domain of gyp1p, domain 3"/>
    <property type="match status" value="1"/>
</dbReference>
<dbReference type="GO" id="GO:0031267">
    <property type="term" value="F:small GTPase binding"/>
    <property type="evidence" value="ECO:0007669"/>
    <property type="project" value="TreeGrafter"/>
</dbReference>
<dbReference type="Pfam" id="PF00566">
    <property type="entry name" value="RabGAP-TBC"/>
    <property type="match status" value="1"/>
</dbReference>
<dbReference type="FunFam" id="1.10.8.270:FF:000007">
    <property type="entry name" value="TBC1 domain family member 10A"/>
    <property type="match status" value="1"/>
</dbReference>
<dbReference type="FunFam" id="1.10.472.80:FF:000008">
    <property type="entry name" value="TBC1 domain family member 10A"/>
    <property type="match status" value="1"/>
</dbReference>
<dbReference type="InterPro" id="IPR000195">
    <property type="entry name" value="Rab-GAP-TBC_dom"/>
</dbReference>
<dbReference type="GeneTree" id="ENSGT00940000157386"/>
<dbReference type="FunFam" id="1.10.10.750:FF:000001">
    <property type="entry name" value="TBC1 domain family member 10A"/>
    <property type="match status" value="1"/>
</dbReference>
<dbReference type="Proteomes" id="UP000261660">
    <property type="component" value="Unplaced"/>
</dbReference>
<dbReference type="STRING" id="56723.ENSLBEP00000028715"/>
<dbReference type="PANTHER" id="PTHR47219">
    <property type="entry name" value="RAB GTPASE-ACTIVATING PROTEIN 1-LIKE"/>
    <property type="match status" value="1"/>
</dbReference>
<evidence type="ECO:0000256" key="1">
    <source>
        <dbReference type="ARBA" id="ARBA00022468"/>
    </source>
</evidence>
<keyword evidence="4" id="KW-1185">Reference proteome</keyword>
<dbReference type="GO" id="GO:0005886">
    <property type="term" value="C:plasma membrane"/>
    <property type="evidence" value="ECO:0007669"/>
    <property type="project" value="UniProtKB-ARBA"/>
</dbReference>
<dbReference type="InterPro" id="IPR035969">
    <property type="entry name" value="Rab-GAP_TBC_sf"/>
</dbReference>
<protein>
    <submittedName>
        <fullName evidence="3">TBC1 domain family, member 10Ab</fullName>
    </submittedName>
</protein>
<dbReference type="Ensembl" id="ENSLBET00000030061.1">
    <property type="protein sequence ID" value="ENSLBEP00000028715.1"/>
    <property type="gene ID" value="ENSLBEG00000021729.1"/>
</dbReference>
<dbReference type="InParanoid" id="A0A3Q3N4F1"/>